<comment type="function">
    <text evidence="7">Toxic component of a toxin-antitoxin (TA) system. An RNase.</text>
</comment>
<sequence length="127" mass="13859">MIVVDASAALAALLNDGQARQLIAAERLHVPHLVDSEIASGLRRLAQRDRLGAADGRRALQTWRRLAVTRYPVVGLFERIWEIRANLSAYDASYVALAEALNCALVTADLRLSDTGQAQCPITVVPR</sequence>
<evidence type="ECO:0000313" key="28">
    <source>
        <dbReference type="Proteomes" id="UP000046680"/>
    </source>
</evidence>
<dbReference type="Proteomes" id="UP000048289">
    <property type="component" value="Unassembled WGS sequence"/>
</dbReference>
<evidence type="ECO:0000313" key="31">
    <source>
        <dbReference type="Proteomes" id="UP000048600"/>
    </source>
</evidence>
<dbReference type="EMBL" id="JAGIZI010000005">
    <property type="protein sequence ID" value="MBP0682554.1"/>
    <property type="molecule type" value="Genomic_DNA"/>
</dbReference>
<dbReference type="GO" id="GO:0000287">
    <property type="term" value="F:magnesium ion binding"/>
    <property type="evidence" value="ECO:0007669"/>
    <property type="project" value="UniProtKB-UniRule"/>
</dbReference>
<evidence type="ECO:0000313" key="16">
    <source>
        <dbReference type="EMBL" id="COV48914.1"/>
    </source>
</evidence>
<accession>A0A045H7X4</accession>
<dbReference type="EMBL" id="CNGE01000346">
    <property type="protein sequence ID" value="CKS53817.1"/>
    <property type="molecule type" value="Genomic_DNA"/>
</dbReference>
<feature type="domain" description="PIN" evidence="8">
    <location>
        <begin position="2"/>
        <end position="115"/>
    </location>
</feature>
<dbReference type="Proteomes" id="UP000044938">
    <property type="component" value="Unassembled WGS sequence"/>
</dbReference>
<dbReference type="Proteomes" id="UP000189452">
    <property type="component" value="Chromosome"/>
</dbReference>
<evidence type="ECO:0000313" key="14">
    <source>
        <dbReference type="EMBL" id="CLV69956.1"/>
    </source>
</evidence>
<evidence type="ECO:0000313" key="36">
    <source>
        <dbReference type="Proteomes" id="UP000256381"/>
    </source>
</evidence>
<reference evidence="16" key="3">
    <citation type="submission" date="2015-03" db="EMBL/GenBank/DDBJ databases">
        <authorList>
            <person name="Murphy D."/>
        </authorList>
    </citation>
    <scope>NUCLEOTIDE SEQUENCE [LARGE SCALE GENOMIC DNA]</scope>
    <source>
        <strain evidence="16">K00500041</strain>
    </source>
</reference>
<dbReference type="SUPFAM" id="SSF88723">
    <property type="entry name" value="PIN domain-like"/>
    <property type="match status" value="1"/>
</dbReference>
<dbReference type="EMBL" id="CFOE01000146">
    <property type="protein sequence ID" value="CFE39073.1"/>
    <property type="molecule type" value="Genomic_DNA"/>
</dbReference>
<evidence type="ECO:0000256" key="1">
    <source>
        <dbReference type="ARBA" id="ARBA00001946"/>
    </source>
</evidence>
<evidence type="ECO:0000313" key="26">
    <source>
        <dbReference type="Proteomes" id="UP000044938"/>
    </source>
</evidence>
<evidence type="ECO:0000256" key="3">
    <source>
        <dbReference type="ARBA" id="ARBA00022722"/>
    </source>
</evidence>
<dbReference type="InterPro" id="IPR044153">
    <property type="entry name" value="PIN_Pae0151-like"/>
</dbReference>
<dbReference type="EMBL" id="CGCX01000635">
    <property type="protein sequence ID" value="CFR80610.1"/>
    <property type="molecule type" value="Genomic_DNA"/>
</dbReference>
<evidence type="ECO:0000256" key="6">
    <source>
        <dbReference type="ARBA" id="ARBA00022842"/>
    </source>
</evidence>
<dbReference type="OMA" id="YDAQYVA"/>
<evidence type="ECO:0000313" key="21">
    <source>
        <dbReference type="EMBL" id="OMH58856.1"/>
    </source>
</evidence>
<keyword evidence="3 7" id="KW-0540">Nuclease</keyword>
<dbReference type="PANTHER" id="PTHR35901:SF1">
    <property type="entry name" value="EXONUCLEASE VAPC9"/>
    <property type="match status" value="1"/>
</dbReference>
<dbReference type="Proteomes" id="UP000045842">
    <property type="component" value="Unassembled WGS sequence"/>
</dbReference>
<dbReference type="HAMAP" id="MF_00265">
    <property type="entry name" value="VapC_Nob1"/>
    <property type="match status" value="1"/>
</dbReference>
<evidence type="ECO:0000313" key="38">
    <source>
        <dbReference type="Proteomes" id="UP000671119"/>
    </source>
</evidence>
<dbReference type="Proteomes" id="UP000300237">
    <property type="component" value="Chromosome"/>
</dbReference>
<dbReference type="EMBL" id="QTBD01000086">
    <property type="protein sequence ID" value="REQ54910.1"/>
    <property type="molecule type" value="Genomic_DNA"/>
</dbReference>
<organism evidence="11 28">
    <name type="scientific">Mycobacterium tuberculosis</name>
    <dbReference type="NCBI Taxonomy" id="1773"/>
    <lineage>
        <taxon>Bacteria</taxon>
        <taxon>Bacillati</taxon>
        <taxon>Actinomycetota</taxon>
        <taxon>Actinomycetes</taxon>
        <taxon>Mycobacteriales</taxon>
        <taxon>Mycobacteriaceae</taxon>
        <taxon>Mycobacterium</taxon>
        <taxon>Mycobacterium tuberculosis complex</taxon>
    </lineage>
</organism>
<evidence type="ECO:0000313" key="33">
    <source>
        <dbReference type="Proteomes" id="UP000049023"/>
    </source>
</evidence>
<keyword evidence="5 7" id="KW-0378">Hydrolase</keyword>
<evidence type="ECO:0000313" key="15">
    <source>
        <dbReference type="EMBL" id="COV23935.1"/>
    </source>
</evidence>
<dbReference type="InterPro" id="IPR022907">
    <property type="entry name" value="VapC_family"/>
</dbReference>
<dbReference type="PATRIC" id="fig|1773.206.peg.3632"/>
<evidence type="ECO:0000313" key="35">
    <source>
        <dbReference type="Proteomes" id="UP000189452"/>
    </source>
</evidence>
<dbReference type="Pfam" id="PF01850">
    <property type="entry name" value="PIN"/>
    <property type="match status" value="1"/>
</dbReference>
<dbReference type="Proteomes" id="UP000046947">
    <property type="component" value="Unassembled WGS sequence"/>
</dbReference>
<dbReference type="EMBL" id="CNFU01000117">
    <property type="protein sequence ID" value="CKR22864.1"/>
    <property type="molecule type" value="Genomic_DNA"/>
</dbReference>
<keyword evidence="6 7" id="KW-0460">Magnesium</keyword>
<evidence type="ECO:0000259" key="8">
    <source>
        <dbReference type="Pfam" id="PF01850"/>
    </source>
</evidence>
<dbReference type="Proteomes" id="UP000049023">
    <property type="component" value="Unassembled WGS sequence"/>
</dbReference>
<protein>
    <recommendedName>
        <fullName evidence="7">Ribonuclease VapC</fullName>
        <shortName evidence="7">RNase VapC</shortName>
        <ecNumber evidence="7">3.1.-.-</ecNumber>
    </recommendedName>
    <alternativeName>
        <fullName evidence="7">Toxin VapC</fullName>
    </alternativeName>
</protein>
<evidence type="ECO:0000256" key="7">
    <source>
        <dbReference type="HAMAP-Rule" id="MF_00265"/>
    </source>
</evidence>
<dbReference type="EMBL" id="COPH01000006">
    <property type="protein sequence ID" value="CLV69956.1"/>
    <property type="molecule type" value="Genomic_DNA"/>
</dbReference>
<evidence type="ECO:0000256" key="5">
    <source>
        <dbReference type="ARBA" id="ARBA00022801"/>
    </source>
</evidence>
<evidence type="ECO:0000313" key="37">
    <source>
        <dbReference type="Proteomes" id="UP000300237"/>
    </source>
</evidence>
<evidence type="ECO:0000313" key="25">
    <source>
        <dbReference type="Proteomes" id="UP000039021"/>
    </source>
</evidence>
<dbReference type="GO" id="GO:0090729">
    <property type="term" value="F:toxin activity"/>
    <property type="evidence" value="ECO:0007669"/>
    <property type="project" value="UniProtKB-KW"/>
</dbReference>
<dbReference type="EC" id="3.1.-.-" evidence="7"/>
<evidence type="ECO:0000313" key="10">
    <source>
        <dbReference type="EMBL" id="CFE52784.1"/>
    </source>
</evidence>
<dbReference type="STRING" id="115862.BBG46_05185"/>
<dbReference type="EMBL" id="LR027516">
    <property type="protein sequence ID" value="VCU49208.1"/>
    <property type="molecule type" value="Genomic_DNA"/>
</dbReference>
<dbReference type="EMBL" id="CSAD01000146">
    <property type="protein sequence ID" value="COV23935.1"/>
    <property type="molecule type" value="Genomic_DNA"/>
</dbReference>
<dbReference type="Proteomes" id="UP000038802">
    <property type="component" value="Unassembled WGS sequence"/>
</dbReference>
<dbReference type="Proteomes" id="UP000256381">
    <property type="component" value="Unassembled WGS sequence"/>
</dbReference>
<dbReference type="EMBL" id="CHKL01000072">
    <property type="protein sequence ID" value="COV93221.1"/>
    <property type="molecule type" value="Genomic_DNA"/>
</dbReference>
<evidence type="ECO:0000313" key="20">
    <source>
        <dbReference type="EMBL" id="MBP0682554.1"/>
    </source>
</evidence>
<evidence type="ECO:0000313" key="19">
    <source>
        <dbReference type="EMBL" id="COX50065.1"/>
    </source>
</evidence>
<dbReference type="EMBL" id="CSAE01000127">
    <property type="protein sequence ID" value="COV48914.1"/>
    <property type="molecule type" value="Genomic_DNA"/>
</dbReference>
<evidence type="ECO:0000313" key="12">
    <source>
        <dbReference type="EMBL" id="CKR22864.1"/>
    </source>
</evidence>
<dbReference type="Gene3D" id="3.40.50.1010">
    <property type="entry name" value="5'-nuclease"/>
    <property type="match status" value="1"/>
</dbReference>
<dbReference type="GO" id="GO:0004540">
    <property type="term" value="F:RNA nuclease activity"/>
    <property type="evidence" value="ECO:0007669"/>
    <property type="project" value="InterPro"/>
</dbReference>
<evidence type="ECO:0000313" key="9">
    <source>
        <dbReference type="EMBL" id="CFE39073.1"/>
    </source>
</evidence>
<evidence type="ECO:0000313" key="24">
    <source>
        <dbReference type="Proteomes" id="UP000038802"/>
    </source>
</evidence>
<gene>
    <name evidence="11" type="primary">vapC3_3</name>
    <name evidence="7" type="synonym">vapC</name>
    <name evidence="19" type="synonym">vapC3</name>
    <name evidence="13" type="synonym">vapC3_1</name>
    <name evidence="14" type="synonym">vapC3_2</name>
    <name evidence="15" type="synonym">vapC3_4</name>
    <name evidence="23" type="synonym">vapC9</name>
    <name evidence="21" type="ORF">A4S10_01016</name>
    <name evidence="23" type="ORF">DKC2_1025</name>
    <name evidence="22" type="ORF">DSJ38_05930</name>
    <name evidence="11" type="ORF">ERS007657_01854</name>
    <name evidence="15" type="ORF">ERS007679_01393</name>
    <name evidence="9" type="ORF">ERS007681_01445</name>
    <name evidence="10" type="ORF">ERS007688_02157</name>
    <name evidence="16" type="ORF">ERS007703_01498</name>
    <name evidence="18" type="ORF">ERS007720_02214</name>
    <name evidence="19" type="ORF">ERS007739_01380</name>
    <name evidence="17" type="ORF">ERS007741_00987</name>
    <name evidence="13" type="ORF">ERS027646_02038</name>
    <name evidence="12" type="ORF">ERS027661_00830</name>
    <name evidence="14" type="ORF">ERS094118_00955</name>
    <name evidence="20" type="ORF">J8J21_05360</name>
</gene>
<dbReference type="EMBL" id="CFOH01000334">
    <property type="protein sequence ID" value="CFE52784.1"/>
    <property type="molecule type" value="Genomic_DNA"/>
</dbReference>
<feature type="binding site" evidence="7">
    <location>
        <position position="91"/>
    </location>
    <ligand>
        <name>Mg(2+)</name>
        <dbReference type="ChEBI" id="CHEBI:18420"/>
    </ligand>
</feature>
<evidence type="ECO:0000256" key="4">
    <source>
        <dbReference type="ARBA" id="ARBA00022723"/>
    </source>
</evidence>
<dbReference type="Proteomes" id="UP000050139">
    <property type="component" value="Unassembled WGS sequence"/>
</dbReference>
<evidence type="ECO:0000313" key="17">
    <source>
        <dbReference type="EMBL" id="COV93221.1"/>
    </source>
</evidence>
<reference evidence="24 25" key="2">
    <citation type="submission" date="2015-03" db="EMBL/GenBank/DDBJ databases">
        <authorList>
            <consortium name="Pathogen Informatics"/>
        </authorList>
    </citation>
    <scope>NUCLEOTIDE SEQUENCE [LARGE SCALE GENOMIC DNA]</scope>
    <source>
        <strain evidence="13 32">Bir 172</strain>
        <strain evidence="12 33">Bir 187</strain>
        <strain evidence="11 28">C09601061</strain>
        <strain evidence="15 27">G09801536</strain>
        <strain evidence="9 30">G09901357</strain>
        <strain evidence="10 29">H09601792</strain>
        <strain evidence="24">K00500041</strain>
        <strain evidence="18 26">M09401471</strain>
        <strain evidence="25">N09902308</strain>
        <strain evidence="17 31">P00601463</strain>
    </source>
</reference>
<dbReference type="RefSeq" id="WP_003404903.1">
    <property type="nucleotide sequence ID" value="NZ_AP017901.1"/>
</dbReference>
<keyword evidence="4 7" id="KW-0479">Metal-binding</keyword>
<reference evidence="23 37" key="8">
    <citation type="submission" date="2018-08" db="EMBL/GenBank/DDBJ databases">
        <authorList>
            <person name="Fokvardsen B D."/>
            <person name="Norman A."/>
        </authorList>
    </citation>
    <scope>NUCLEOTIDE SEQUENCE [LARGE SCALE GENOMIC DNA]</scope>
    <source>
        <strain evidence="23 37">DKC2</strain>
    </source>
</reference>
<evidence type="ECO:0000256" key="2">
    <source>
        <dbReference type="ARBA" id="ARBA00022649"/>
    </source>
</evidence>
<dbReference type="EMBL" id="LWDQ01000001">
    <property type="protein sequence ID" value="OMH58856.1"/>
    <property type="molecule type" value="Genomic_DNA"/>
</dbReference>
<dbReference type="Proteomes" id="UP000046680">
    <property type="component" value="Unassembled WGS sequence"/>
</dbReference>
<dbReference type="AlphaFoldDB" id="A0A045H7X4"/>
<dbReference type="InterPro" id="IPR051619">
    <property type="entry name" value="TypeII_TA_RNase_PINc/VapC"/>
</dbReference>
<dbReference type="CDD" id="cd09873">
    <property type="entry name" value="PIN_Pae0151-like"/>
    <property type="match status" value="1"/>
</dbReference>
<reference evidence="22" key="7">
    <citation type="submission" date="2018-07" db="EMBL/GenBank/DDBJ databases">
        <authorList>
            <person name="Shah S."/>
            <person name="Brown T."/>
            <person name="Auld S."/>
            <person name="Bratton K."/>
            <person name="Narechania A."/>
            <person name="Mathema B."/>
            <person name="Gandhi N."/>
        </authorList>
    </citation>
    <scope>NUCLEOTIDE SEQUENCE</scope>
    <source>
        <strain evidence="22">32301_S10</strain>
    </source>
</reference>
<name>A0A045H7X4_MYCTX</name>
<dbReference type="SMR" id="A0A045H7X4"/>
<reference evidence="21 35" key="6">
    <citation type="submission" date="2017-02" db="EMBL/GenBank/DDBJ databases">
        <title>Protein polymorphisms may explain contrasting epidemiological fitness of two variants of a multidrug-resistant Mycobacterium tuberculosis strain.</title>
        <authorList>
            <person name="Bigi M.M."/>
            <person name="Lopez B."/>
            <person name="Blanco F.C."/>
            <person name="Sasiain M.C."/>
            <person name="De La Barrera S."/>
            <person name="Ritacco V."/>
            <person name="Bigi F."/>
            <person name="Soria M.A."/>
        </authorList>
    </citation>
    <scope>NUCLEOTIDE SEQUENCE [LARGE SCALE GENOMIC DNA]</scope>
    <source>
        <strain evidence="21 35">6548</strain>
    </source>
</reference>
<reference evidence="20 38" key="9">
    <citation type="submission" date="2021-03" db="EMBL/GenBank/DDBJ databases">
        <title>Whole Genome Sequencing of Mycobacterium tuberculosis clinical isolates from Arunachal Pradesh, India.</title>
        <authorList>
            <person name="Singh S."/>
            <person name="Mudliar S.R."/>
            <person name="Kulsum U."/>
            <person name="Rufai S.B."/>
            <person name="Singh P.K."/>
            <person name="Umpo M."/>
            <person name="Nyori M."/>
        </authorList>
    </citation>
    <scope>NUCLEOTIDE SEQUENCE [LARGE SCALE GENOMIC DNA]</scope>
    <source>
        <strain evidence="20 38">OMICS/BPL/0142/20/SP</strain>
    </source>
</reference>
<dbReference type="Proteomes" id="UP000039021">
    <property type="component" value="Unassembled WGS sequence"/>
</dbReference>
<dbReference type="Proteomes" id="UP000671119">
    <property type="component" value="Unassembled WGS sequence"/>
</dbReference>
<evidence type="ECO:0000313" key="29">
    <source>
        <dbReference type="Proteomes" id="UP000046947"/>
    </source>
</evidence>
<dbReference type="Proteomes" id="UP000048600">
    <property type="component" value="Unassembled WGS sequence"/>
</dbReference>
<evidence type="ECO:0000313" key="30">
    <source>
        <dbReference type="Proteomes" id="UP000048289"/>
    </source>
</evidence>
<evidence type="ECO:0000313" key="34">
    <source>
        <dbReference type="Proteomes" id="UP000050139"/>
    </source>
</evidence>
<evidence type="ECO:0000313" key="18">
    <source>
        <dbReference type="EMBL" id="COW27681.1"/>
    </source>
</evidence>
<keyword evidence="7" id="KW-0800">Toxin</keyword>
<dbReference type="PANTHER" id="PTHR35901">
    <property type="entry name" value="RIBONUCLEASE VAPC3"/>
    <property type="match status" value="1"/>
</dbReference>
<dbReference type="EMBL" id="CSBK01000521">
    <property type="protein sequence ID" value="COX50065.1"/>
    <property type="molecule type" value="Genomic_DNA"/>
</dbReference>
<evidence type="ECO:0000313" key="23">
    <source>
        <dbReference type="EMBL" id="VCU49208.1"/>
    </source>
</evidence>
<keyword evidence="2 7" id="KW-1277">Toxin-antitoxin system</keyword>
<reference evidence="14 34" key="1">
    <citation type="submission" date="2015-03" db="EMBL/GenBank/DDBJ databases">
        <authorList>
            <consortium name="Pathogen Informatics"/>
            <person name="Murphy D."/>
        </authorList>
    </citation>
    <scope>NUCLEOTIDE SEQUENCE</scope>
    <source>
        <strain evidence="14 34">0268S</strain>
        <strain evidence="19">N09902308</strain>
    </source>
</reference>
<evidence type="ECO:0000313" key="32">
    <source>
        <dbReference type="Proteomes" id="UP000048948"/>
    </source>
</evidence>
<evidence type="ECO:0000313" key="22">
    <source>
        <dbReference type="EMBL" id="REQ54910.1"/>
    </source>
</evidence>
<comment type="cofactor">
    <cofactor evidence="1 7">
        <name>Mg(2+)</name>
        <dbReference type="ChEBI" id="CHEBI:18420"/>
    </cofactor>
</comment>
<feature type="binding site" evidence="7">
    <location>
        <position position="5"/>
    </location>
    <ligand>
        <name>Mg(2+)</name>
        <dbReference type="ChEBI" id="CHEBI:18420"/>
    </ligand>
</feature>
<dbReference type="EMBL" id="CSAJ01000269">
    <property type="protein sequence ID" value="COW27681.1"/>
    <property type="molecule type" value="Genomic_DNA"/>
</dbReference>
<dbReference type="GO" id="GO:0016787">
    <property type="term" value="F:hydrolase activity"/>
    <property type="evidence" value="ECO:0007669"/>
    <property type="project" value="UniProtKB-KW"/>
</dbReference>
<dbReference type="Proteomes" id="UP000048948">
    <property type="component" value="Unassembled WGS sequence"/>
</dbReference>
<evidence type="ECO:0000313" key="13">
    <source>
        <dbReference type="EMBL" id="CKS53817.1"/>
    </source>
</evidence>
<evidence type="ECO:0000313" key="11">
    <source>
        <dbReference type="EMBL" id="CFR80610.1"/>
    </source>
</evidence>
<reference evidence="22 36" key="5">
    <citation type="journal article" date="2017" name="N. Engl. J. Med.">
        <title>Transmission of Extensively Drug-Resistant Tuberculosis in South Africa.</title>
        <authorList>
            <person name="Shah N.S."/>
            <person name="Auld S.C."/>
            <person name="Brust J.C."/>
            <person name="Mathema B."/>
            <person name="Ismail N."/>
            <person name="Moodley P."/>
            <person name="Mlisana K."/>
            <person name="Allana S."/>
            <person name="Campbell A."/>
            <person name="Mthiyane T."/>
            <person name="Morris N."/>
            <person name="Mpangase P."/>
            <person name="van der Meulen H."/>
            <person name="Omar S.V."/>
            <person name="Brown T.S."/>
            <person name="Narechania A."/>
            <person name="Shaskina E."/>
            <person name="Kapwata T."/>
            <person name="Kreiswirth B."/>
            <person name="Gandhi N.R."/>
        </authorList>
    </citation>
    <scope>NUCLEOTIDE SEQUENCE [LARGE SCALE GENOMIC DNA]</scope>
    <source>
        <strain evidence="22 36">32301_S10</strain>
    </source>
</reference>
<dbReference type="InterPro" id="IPR029060">
    <property type="entry name" value="PIN-like_dom_sf"/>
</dbReference>
<reference evidence="21 35" key="4">
    <citation type="submission" date="2016-04" db="EMBL/GenBank/DDBJ databases">
        <authorList>
            <person name="Bigi M."/>
            <person name="Bigi F."/>
            <person name="Soria M.A."/>
        </authorList>
    </citation>
    <scope>NUCLEOTIDE SEQUENCE [LARGE SCALE GENOMIC DNA]</scope>
    <source>
        <strain evidence="21 35">6548</strain>
    </source>
</reference>
<proteinExistence type="inferred from homology"/>
<evidence type="ECO:0000313" key="27">
    <source>
        <dbReference type="Proteomes" id="UP000045842"/>
    </source>
</evidence>
<dbReference type="InterPro" id="IPR002716">
    <property type="entry name" value="PIN_dom"/>
</dbReference>
<comment type="similarity">
    <text evidence="7">Belongs to the PINc/VapC protein family.</text>
</comment>